<dbReference type="Gene3D" id="3.40.50.2300">
    <property type="match status" value="1"/>
</dbReference>
<protein>
    <recommendedName>
        <fullName evidence="9">PTS EIIB type-3 domain-containing protein</fullName>
    </recommendedName>
</protein>
<keyword evidence="3" id="KW-0762">Sugar transport</keyword>
<proteinExistence type="predicted"/>
<evidence type="ECO:0000256" key="3">
    <source>
        <dbReference type="ARBA" id="ARBA00022597"/>
    </source>
</evidence>
<dbReference type="GO" id="GO:0009401">
    <property type="term" value="P:phosphoenolpyruvate-dependent sugar phosphotransferase system"/>
    <property type="evidence" value="ECO:0007669"/>
    <property type="project" value="UniProtKB-KW"/>
</dbReference>
<keyword evidence="4" id="KW-0808">Transferase</keyword>
<gene>
    <name evidence="10" type="ORF">FC50_GL000167</name>
</gene>
<reference evidence="10 11" key="1">
    <citation type="journal article" date="2015" name="Genome Announc.">
        <title>Expanding the biotechnology potential of lactobacilli through comparative genomics of 213 strains and associated genera.</title>
        <authorList>
            <person name="Sun Z."/>
            <person name="Harris H.M."/>
            <person name="McCann A."/>
            <person name="Guo C."/>
            <person name="Argimon S."/>
            <person name="Zhang W."/>
            <person name="Yang X."/>
            <person name="Jeffery I.B."/>
            <person name="Cooney J.C."/>
            <person name="Kagawa T.F."/>
            <person name="Liu W."/>
            <person name="Song Y."/>
            <person name="Salvetti E."/>
            <person name="Wrobel A."/>
            <person name="Rasinkangas P."/>
            <person name="Parkhill J."/>
            <person name="Rea M.C."/>
            <person name="O'Sullivan O."/>
            <person name="Ritari J."/>
            <person name="Douillard F.P."/>
            <person name="Paul Ross R."/>
            <person name="Yang R."/>
            <person name="Briner A.E."/>
            <person name="Felis G.E."/>
            <person name="de Vos W.M."/>
            <person name="Barrangou R."/>
            <person name="Klaenhammer T.R."/>
            <person name="Caufield P.W."/>
            <person name="Cui Y."/>
            <person name="Zhang H."/>
            <person name="O'Toole P.W."/>
        </authorList>
    </citation>
    <scope>NUCLEOTIDE SEQUENCE [LARGE SCALE GENOMIC DNA]</scope>
    <source>
        <strain evidence="10 11">DSM 15945</strain>
    </source>
</reference>
<evidence type="ECO:0000256" key="8">
    <source>
        <dbReference type="SAM" id="SignalP"/>
    </source>
</evidence>
<dbReference type="PANTHER" id="PTHR34581:SF2">
    <property type="entry name" value="PTS SYSTEM N,N'-DIACETYLCHITOBIOSE-SPECIFIC EIIB COMPONENT"/>
    <property type="match status" value="1"/>
</dbReference>
<evidence type="ECO:0000313" key="11">
    <source>
        <dbReference type="Proteomes" id="UP000051922"/>
    </source>
</evidence>
<dbReference type="GO" id="GO:0008982">
    <property type="term" value="F:protein-N(PI)-phosphohistidine-sugar phosphotransferase activity"/>
    <property type="evidence" value="ECO:0007669"/>
    <property type="project" value="InterPro"/>
</dbReference>
<keyword evidence="6" id="KW-0418">Kinase</keyword>
<evidence type="ECO:0000256" key="4">
    <source>
        <dbReference type="ARBA" id="ARBA00022679"/>
    </source>
</evidence>
<evidence type="ECO:0000256" key="7">
    <source>
        <dbReference type="PROSITE-ProRule" id="PRU00423"/>
    </source>
</evidence>
<accession>A0A0R1U0V2</accession>
<name>A0A0R1U0V2_9LACO</name>
<evidence type="ECO:0000313" key="10">
    <source>
        <dbReference type="EMBL" id="KRL86967.1"/>
    </source>
</evidence>
<dbReference type="EMBL" id="AZFJ01000036">
    <property type="protein sequence ID" value="KRL86967.1"/>
    <property type="molecule type" value="Genomic_DNA"/>
</dbReference>
<evidence type="ECO:0000256" key="2">
    <source>
        <dbReference type="ARBA" id="ARBA00022553"/>
    </source>
</evidence>
<feature type="signal peptide" evidence="8">
    <location>
        <begin position="1"/>
        <end position="26"/>
    </location>
</feature>
<feature type="modified residue" description="Phosphocysteine; by EIIA" evidence="7">
    <location>
        <position position="10"/>
    </location>
</feature>
<evidence type="ECO:0000259" key="9">
    <source>
        <dbReference type="PROSITE" id="PS51100"/>
    </source>
</evidence>
<dbReference type="SUPFAM" id="SSF52794">
    <property type="entry name" value="PTS system IIB component-like"/>
    <property type="match status" value="1"/>
</dbReference>
<dbReference type="AlphaFoldDB" id="A0A0R1U0V2"/>
<evidence type="ECO:0000256" key="6">
    <source>
        <dbReference type="ARBA" id="ARBA00022777"/>
    </source>
</evidence>
<dbReference type="InterPro" id="IPR051819">
    <property type="entry name" value="PTS_sugar-specific_EIIB"/>
</dbReference>
<feature type="chain" id="PRO_5006411409" description="PTS EIIB type-3 domain-containing protein" evidence="8">
    <location>
        <begin position="27"/>
        <end position="108"/>
    </location>
</feature>
<dbReference type="InterPro" id="IPR013012">
    <property type="entry name" value="PTS_EIIB_3"/>
</dbReference>
<keyword evidence="5" id="KW-0598">Phosphotransferase system</keyword>
<keyword evidence="2" id="KW-0597">Phosphoprotein</keyword>
<evidence type="ECO:0000256" key="1">
    <source>
        <dbReference type="ARBA" id="ARBA00022448"/>
    </source>
</evidence>
<dbReference type="PANTHER" id="PTHR34581">
    <property type="entry name" value="PTS SYSTEM N,N'-DIACETYLCHITOBIOSE-SPECIFIC EIIB COMPONENT"/>
    <property type="match status" value="1"/>
</dbReference>
<dbReference type="Proteomes" id="UP000051922">
    <property type="component" value="Unassembled WGS sequence"/>
</dbReference>
<sequence>MVQKLILLVCSAGMSTSLLVSRMTDAASDAGVDAQVVAIGSADVNAELATVTPAVIMVAPQVSYLATQLRAKLDVPVAVMDTHDYATLAGPRLLQSALDAIQRASAHA</sequence>
<comment type="caution">
    <text evidence="10">The sequence shown here is derived from an EMBL/GenBank/DDBJ whole genome shotgun (WGS) entry which is preliminary data.</text>
</comment>
<dbReference type="Pfam" id="PF02302">
    <property type="entry name" value="PTS_IIB"/>
    <property type="match status" value="1"/>
</dbReference>
<dbReference type="RefSeq" id="WP_054649554.1">
    <property type="nucleotide sequence ID" value="NZ_AZFJ01000036.1"/>
</dbReference>
<feature type="domain" description="PTS EIIB type-3" evidence="9">
    <location>
        <begin position="3"/>
        <end position="107"/>
    </location>
</feature>
<organism evidence="10 11">
    <name type="scientific">Lacticaseibacillus pantheris DSM 15945 = JCM 12539 = NBRC 106106</name>
    <dbReference type="NCBI Taxonomy" id="1423783"/>
    <lineage>
        <taxon>Bacteria</taxon>
        <taxon>Bacillati</taxon>
        <taxon>Bacillota</taxon>
        <taxon>Bacilli</taxon>
        <taxon>Lactobacillales</taxon>
        <taxon>Lactobacillaceae</taxon>
        <taxon>Lacticaseibacillus</taxon>
    </lineage>
</organism>
<evidence type="ECO:0000256" key="5">
    <source>
        <dbReference type="ARBA" id="ARBA00022683"/>
    </source>
</evidence>
<keyword evidence="11" id="KW-1185">Reference proteome</keyword>
<keyword evidence="8" id="KW-0732">Signal</keyword>
<keyword evidence="1" id="KW-0813">Transport</keyword>
<dbReference type="InterPro" id="IPR036095">
    <property type="entry name" value="PTS_EIIB-like_sf"/>
</dbReference>
<dbReference type="InterPro" id="IPR003501">
    <property type="entry name" value="PTS_EIIB_2/3"/>
</dbReference>
<dbReference type="PROSITE" id="PS51100">
    <property type="entry name" value="PTS_EIIB_TYPE_3"/>
    <property type="match status" value="1"/>
</dbReference>
<dbReference type="GO" id="GO:0016301">
    <property type="term" value="F:kinase activity"/>
    <property type="evidence" value="ECO:0007669"/>
    <property type="project" value="UniProtKB-KW"/>
</dbReference>
<dbReference type="STRING" id="1423783.FC50_GL000167"/>
<dbReference type="OrthoDB" id="9808134at2"/>
<dbReference type="PATRIC" id="fig|1423783.4.peg.175"/>